<dbReference type="Proteomes" id="UP000567179">
    <property type="component" value="Unassembled WGS sequence"/>
</dbReference>
<proteinExistence type="predicted"/>
<comment type="subcellular location">
    <subcellularLocation>
        <location evidence="1">Nucleus</location>
    </subcellularLocation>
</comment>
<dbReference type="AlphaFoldDB" id="A0A8H5BT80"/>
<evidence type="ECO:0000313" key="7">
    <source>
        <dbReference type="Proteomes" id="UP000567179"/>
    </source>
</evidence>
<evidence type="ECO:0000256" key="3">
    <source>
        <dbReference type="ARBA" id="ARBA00022771"/>
    </source>
</evidence>
<sequence>MFRDKISFTFNAWTSNPGGPYLSITGHYIDTPSDDPLAWKLKEEQLVFEPIEGNHSGANMAKVIVRVIDQYCLRSNVGWFTADNAPNNDTAIKAVAEDLDPSGLN</sequence>
<gene>
    <name evidence="6" type="ORF">D9619_003901</name>
</gene>
<organism evidence="6 7">
    <name type="scientific">Psilocybe cf. subviscida</name>
    <dbReference type="NCBI Taxonomy" id="2480587"/>
    <lineage>
        <taxon>Eukaryota</taxon>
        <taxon>Fungi</taxon>
        <taxon>Dikarya</taxon>
        <taxon>Basidiomycota</taxon>
        <taxon>Agaricomycotina</taxon>
        <taxon>Agaricomycetes</taxon>
        <taxon>Agaricomycetidae</taxon>
        <taxon>Agaricales</taxon>
        <taxon>Agaricineae</taxon>
        <taxon>Strophariaceae</taxon>
        <taxon>Psilocybe</taxon>
    </lineage>
</organism>
<dbReference type="InterPro" id="IPR012337">
    <property type="entry name" value="RNaseH-like_sf"/>
</dbReference>
<dbReference type="EMBL" id="JAACJJ010000014">
    <property type="protein sequence ID" value="KAF5327922.1"/>
    <property type="molecule type" value="Genomic_DNA"/>
</dbReference>
<dbReference type="PANTHER" id="PTHR46481:SF10">
    <property type="entry name" value="ZINC FINGER BED DOMAIN-CONTAINING PROTEIN 39"/>
    <property type="match status" value="1"/>
</dbReference>
<dbReference type="InterPro" id="IPR052035">
    <property type="entry name" value="ZnF_BED_domain_contain"/>
</dbReference>
<protein>
    <submittedName>
        <fullName evidence="6">Uncharacterized protein</fullName>
    </submittedName>
</protein>
<dbReference type="GO" id="GO:0008270">
    <property type="term" value="F:zinc ion binding"/>
    <property type="evidence" value="ECO:0007669"/>
    <property type="project" value="UniProtKB-KW"/>
</dbReference>
<name>A0A8H5BT80_9AGAR</name>
<dbReference type="PANTHER" id="PTHR46481">
    <property type="entry name" value="ZINC FINGER BED DOMAIN-CONTAINING PROTEIN 4"/>
    <property type="match status" value="1"/>
</dbReference>
<keyword evidence="3" id="KW-0863">Zinc-finger</keyword>
<evidence type="ECO:0000256" key="2">
    <source>
        <dbReference type="ARBA" id="ARBA00022723"/>
    </source>
</evidence>
<accession>A0A8H5BT80</accession>
<keyword evidence="7" id="KW-1185">Reference proteome</keyword>
<dbReference type="OrthoDB" id="2681567at2759"/>
<evidence type="ECO:0000256" key="4">
    <source>
        <dbReference type="ARBA" id="ARBA00022833"/>
    </source>
</evidence>
<dbReference type="GO" id="GO:0005634">
    <property type="term" value="C:nucleus"/>
    <property type="evidence" value="ECO:0007669"/>
    <property type="project" value="UniProtKB-SubCell"/>
</dbReference>
<keyword evidence="2" id="KW-0479">Metal-binding</keyword>
<evidence type="ECO:0000313" key="6">
    <source>
        <dbReference type="EMBL" id="KAF5327922.1"/>
    </source>
</evidence>
<dbReference type="SUPFAM" id="SSF53098">
    <property type="entry name" value="Ribonuclease H-like"/>
    <property type="match status" value="1"/>
</dbReference>
<reference evidence="6 7" key="1">
    <citation type="journal article" date="2020" name="ISME J.">
        <title>Uncovering the hidden diversity of litter-decomposition mechanisms in mushroom-forming fungi.</title>
        <authorList>
            <person name="Floudas D."/>
            <person name="Bentzer J."/>
            <person name="Ahren D."/>
            <person name="Johansson T."/>
            <person name="Persson P."/>
            <person name="Tunlid A."/>
        </authorList>
    </citation>
    <scope>NUCLEOTIDE SEQUENCE [LARGE SCALE GENOMIC DNA]</scope>
    <source>
        <strain evidence="6 7">CBS 101986</strain>
    </source>
</reference>
<keyword evidence="4" id="KW-0862">Zinc</keyword>
<evidence type="ECO:0000256" key="5">
    <source>
        <dbReference type="ARBA" id="ARBA00023242"/>
    </source>
</evidence>
<comment type="caution">
    <text evidence="6">The sequence shown here is derived from an EMBL/GenBank/DDBJ whole genome shotgun (WGS) entry which is preliminary data.</text>
</comment>
<evidence type="ECO:0000256" key="1">
    <source>
        <dbReference type="ARBA" id="ARBA00004123"/>
    </source>
</evidence>
<keyword evidence="5" id="KW-0539">Nucleus</keyword>